<name>A0A821ZJV8_9BILA</name>
<organism evidence="1 2">
    <name type="scientific">Rotaria socialis</name>
    <dbReference type="NCBI Taxonomy" id="392032"/>
    <lineage>
        <taxon>Eukaryota</taxon>
        <taxon>Metazoa</taxon>
        <taxon>Spiralia</taxon>
        <taxon>Gnathifera</taxon>
        <taxon>Rotifera</taxon>
        <taxon>Eurotatoria</taxon>
        <taxon>Bdelloidea</taxon>
        <taxon>Philodinida</taxon>
        <taxon>Philodinidae</taxon>
        <taxon>Rotaria</taxon>
    </lineage>
</organism>
<dbReference type="AlphaFoldDB" id="A0A821ZJV8"/>
<keyword evidence="2" id="KW-1185">Reference proteome</keyword>
<reference evidence="1" key="1">
    <citation type="submission" date="2021-02" db="EMBL/GenBank/DDBJ databases">
        <authorList>
            <person name="Nowell W R."/>
        </authorList>
    </citation>
    <scope>NUCLEOTIDE SEQUENCE</scope>
</reference>
<protein>
    <submittedName>
        <fullName evidence="1">Uncharacterized protein</fullName>
    </submittedName>
</protein>
<dbReference type="Proteomes" id="UP000663873">
    <property type="component" value="Unassembled WGS sequence"/>
</dbReference>
<proteinExistence type="predicted"/>
<gene>
    <name evidence="1" type="ORF">UJA718_LOCUS49240</name>
</gene>
<evidence type="ECO:0000313" key="1">
    <source>
        <dbReference type="EMBL" id="CAF4979806.1"/>
    </source>
</evidence>
<comment type="caution">
    <text evidence="1">The sequence shown here is derived from an EMBL/GenBank/DDBJ whole genome shotgun (WGS) entry which is preliminary data.</text>
</comment>
<accession>A0A821ZJV8</accession>
<sequence length="63" mass="7246">MYGDIDLLQTMGSTFGDFARKTMKIVFTEEELKERILPPQRSHLSRPSLDLAKFRIVNGMSND</sequence>
<dbReference type="EMBL" id="CAJOBP010102424">
    <property type="protein sequence ID" value="CAF4979806.1"/>
    <property type="molecule type" value="Genomic_DNA"/>
</dbReference>
<evidence type="ECO:0000313" key="2">
    <source>
        <dbReference type="Proteomes" id="UP000663873"/>
    </source>
</evidence>